<proteinExistence type="predicted"/>
<evidence type="ECO:0000313" key="6">
    <source>
        <dbReference type="Proteomes" id="UP000193986"/>
    </source>
</evidence>
<reference evidence="5 6" key="1">
    <citation type="submission" date="2016-07" db="EMBL/GenBank/DDBJ databases">
        <title>Pervasive Adenine N6-methylation of Active Genes in Fungi.</title>
        <authorList>
            <consortium name="DOE Joint Genome Institute"/>
            <person name="Mondo S.J."/>
            <person name="Dannebaum R.O."/>
            <person name="Kuo R.C."/>
            <person name="Labutti K."/>
            <person name="Haridas S."/>
            <person name="Kuo A."/>
            <person name="Salamov A."/>
            <person name="Ahrendt S.R."/>
            <person name="Lipzen A."/>
            <person name="Sullivan W."/>
            <person name="Andreopoulos W.B."/>
            <person name="Clum A."/>
            <person name="Lindquist E."/>
            <person name="Daum C."/>
            <person name="Ramamoorthy G.K."/>
            <person name="Gryganskyi A."/>
            <person name="Culley D."/>
            <person name="Magnuson J.K."/>
            <person name="James T.Y."/>
            <person name="O'Malley M.A."/>
            <person name="Stajich J.E."/>
            <person name="Spatafora J.W."/>
            <person name="Visel A."/>
            <person name="Grigoriev I.V."/>
        </authorList>
    </citation>
    <scope>NUCLEOTIDE SEQUENCE [LARGE SCALE GENOMIC DNA]</scope>
    <source>
        <strain evidence="5 6">68-887.2</strain>
    </source>
</reference>
<feature type="compositionally biased region" description="Acidic residues" evidence="4">
    <location>
        <begin position="97"/>
        <end position="117"/>
    </location>
</feature>
<dbReference type="Gene3D" id="2.130.10.10">
    <property type="entry name" value="YVTN repeat-like/Quinoprotein amine dehydrogenase"/>
    <property type="match status" value="2"/>
</dbReference>
<dbReference type="AlphaFoldDB" id="A0A1Y2BJS8"/>
<dbReference type="InParanoid" id="A0A1Y2BJS8"/>
<dbReference type="PANTHER" id="PTHR16017">
    <property type="entry name" value="GASTRULATION DEFECTIVE PROTEIN 1-RELATED"/>
    <property type="match status" value="1"/>
</dbReference>
<accession>A0A1Y2BJS8</accession>
<dbReference type="InterPro" id="IPR001680">
    <property type="entry name" value="WD40_rpt"/>
</dbReference>
<dbReference type="Pfam" id="PF00400">
    <property type="entry name" value="WD40"/>
    <property type="match status" value="4"/>
</dbReference>
<name>A0A1Y2BJS8_9TREE</name>
<dbReference type="OrthoDB" id="10264376at2759"/>
<dbReference type="FunCoup" id="A0A1Y2BJS8">
    <property type="interactions" value="758"/>
</dbReference>
<dbReference type="STRING" id="71784.A0A1Y2BJS8"/>
<organism evidence="5 6">
    <name type="scientific">Naematelia encephala</name>
    <dbReference type="NCBI Taxonomy" id="71784"/>
    <lineage>
        <taxon>Eukaryota</taxon>
        <taxon>Fungi</taxon>
        <taxon>Dikarya</taxon>
        <taxon>Basidiomycota</taxon>
        <taxon>Agaricomycotina</taxon>
        <taxon>Tremellomycetes</taxon>
        <taxon>Tremellales</taxon>
        <taxon>Naemateliaceae</taxon>
        <taxon>Naematelia</taxon>
    </lineage>
</organism>
<dbReference type="PROSITE" id="PS00678">
    <property type="entry name" value="WD_REPEATS_1"/>
    <property type="match status" value="1"/>
</dbReference>
<dbReference type="SMART" id="SM00320">
    <property type="entry name" value="WD40"/>
    <property type="match status" value="5"/>
</dbReference>
<keyword evidence="2" id="KW-0677">Repeat</keyword>
<evidence type="ECO:0000256" key="3">
    <source>
        <dbReference type="PROSITE-ProRule" id="PRU00221"/>
    </source>
</evidence>
<protein>
    <submittedName>
        <fullName evidence="5">Putative transcription factor</fullName>
    </submittedName>
</protein>
<feature type="repeat" description="WD" evidence="3">
    <location>
        <begin position="229"/>
        <end position="271"/>
    </location>
</feature>
<evidence type="ECO:0000256" key="1">
    <source>
        <dbReference type="ARBA" id="ARBA00022574"/>
    </source>
</evidence>
<feature type="repeat" description="WD" evidence="3">
    <location>
        <begin position="279"/>
        <end position="314"/>
    </location>
</feature>
<keyword evidence="1 3" id="KW-0853">WD repeat</keyword>
<dbReference type="InterPro" id="IPR019775">
    <property type="entry name" value="WD40_repeat_CS"/>
</dbReference>
<feature type="repeat" description="WD" evidence="3">
    <location>
        <begin position="128"/>
        <end position="160"/>
    </location>
</feature>
<evidence type="ECO:0000313" key="5">
    <source>
        <dbReference type="EMBL" id="ORY35004.1"/>
    </source>
</evidence>
<dbReference type="PROSITE" id="PS50294">
    <property type="entry name" value="WD_REPEATS_REGION"/>
    <property type="match status" value="2"/>
</dbReference>
<gene>
    <name evidence="5" type="ORF">BCR39DRAFT_516020</name>
</gene>
<sequence>MDSLGLPMSFGKKVKAVPVNMTSKVDKTKRDDGPAPHLSGPSIAPRPRSPIPGPSVTSLEQSRSTREEQADDDEDDIGPMPPPPPPTNGSKRKAEGDAEGEDEDSDSGFEDDGEEEVDRTPITHEIVLKDHTKVVSALAVDPSGARFATGSHDYDTKLWDFGGMDSRLKPFKSWEANGNYHVHDLDYSPDGQYLLVISGTFYPKVFNREGEDEIEFNKGDVYLRDMRNTKGHTAEINGGKWHPTSKTDFLTCSNDSTLRIWDVTKKREQKQVIVVKSKERGARTRVTACAWSHDGKMIAGACLDGTLHVWNTNSNLARPNYSCETAHKKGTETTSVVFARDGRRLVSRGGDGDNTIKLWDIRSMRKPIAVAENIGNIYPEANLVFSPDDRSILAGLPAPKGQKGAIVFLDSETLVEQRRVAVADGTVVRVAWHSRINQIFATLSTGAVHVLYSPHSSIHGALLPLAKMPRTAPRDPSFSSADIKPVIYTPDALPMYADEKYGESLHQREKRSKKYKPTEPVSGVGKGGRLGSSATQGFVQTVFTNRLGKEDPREALLKYADKTDGEGK</sequence>
<dbReference type="Proteomes" id="UP000193986">
    <property type="component" value="Unassembled WGS sequence"/>
</dbReference>
<comment type="caution">
    <text evidence="5">The sequence shown here is derived from an EMBL/GenBank/DDBJ whole genome shotgun (WGS) entry which is preliminary data.</text>
</comment>
<dbReference type="InterPro" id="IPR015943">
    <property type="entry name" value="WD40/YVTN_repeat-like_dom_sf"/>
</dbReference>
<dbReference type="EMBL" id="MCFC01000002">
    <property type="protein sequence ID" value="ORY35004.1"/>
    <property type="molecule type" value="Genomic_DNA"/>
</dbReference>
<dbReference type="PROSITE" id="PS50082">
    <property type="entry name" value="WD_REPEATS_2"/>
    <property type="match status" value="3"/>
</dbReference>
<dbReference type="InterPro" id="IPR036322">
    <property type="entry name" value="WD40_repeat_dom_sf"/>
</dbReference>
<feature type="region of interest" description="Disordered" evidence="4">
    <location>
        <begin position="503"/>
        <end position="535"/>
    </location>
</feature>
<feature type="region of interest" description="Disordered" evidence="4">
    <location>
        <begin position="1"/>
        <end position="124"/>
    </location>
</feature>
<evidence type="ECO:0000256" key="2">
    <source>
        <dbReference type="ARBA" id="ARBA00022737"/>
    </source>
</evidence>
<evidence type="ECO:0000256" key="4">
    <source>
        <dbReference type="SAM" id="MobiDB-lite"/>
    </source>
</evidence>
<dbReference type="SUPFAM" id="SSF50978">
    <property type="entry name" value="WD40 repeat-like"/>
    <property type="match status" value="1"/>
</dbReference>
<dbReference type="InterPro" id="IPR051858">
    <property type="entry name" value="WD_repeat_GAD-1"/>
</dbReference>
<dbReference type="GO" id="GO:0005634">
    <property type="term" value="C:nucleus"/>
    <property type="evidence" value="ECO:0007669"/>
    <property type="project" value="TreeGrafter"/>
</dbReference>
<feature type="compositionally biased region" description="Basic and acidic residues" evidence="4">
    <location>
        <begin position="24"/>
        <end position="34"/>
    </location>
</feature>
<keyword evidence="6" id="KW-1185">Reference proteome</keyword>
<dbReference type="GO" id="GO:0035861">
    <property type="term" value="C:site of double-strand break"/>
    <property type="evidence" value="ECO:0007669"/>
    <property type="project" value="TreeGrafter"/>
</dbReference>
<dbReference type="PANTHER" id="PTHR16017:SF0">
    <property type="entry name" value="WD REPEAT-CONTAINING PROTEIN 70"/>
    <property type="match status" value="1"/>
</dbReference>